<dbReference type="PANTHER" id="PTHR13768:SF2">
    <property type="entry name" value="GAMMA-SOLUBLE NSF ATTACHMENT PROTEIN"/>
    <property type="match status" value="1"/>
</dbReference>
<keyword evidence="6" id="KW-0472">Membrane</keyword>
<evidence type="ECO:0000256" key="2">
    <source>
        <dbReference type="ARBA" id="ARBA00010050"/>
    </source>
</evidence>
<dbReference type="Proteomes" id="UP001609176">
    <property type="component" value="Unassembled WGS sequence"/>
</dbReference>
<keyword evidence="9" id="KW-0802">TPR repeat</keyword>
<keyword evidence="3" id="KW-0813">Transport</keyword>
<dbReference type="RefSeq" id="WP_395123635.1">
    <property type="nucleotide sequence ID" value="NZ_JBIMSN010000094.1"/>
</dbReference>
<evidence type="ECO:0000313" key="12">
    <source>
        <dbReference type="Proteomes" id="UP001609176"/>
    </source>
</evidence>
<comment type="similarity">
    <text evidence="2">Belongs to the SNAP family.</text>
</comment>
<organism evidence="11 12">
    <name type="scientific">Antrihabitans spumae</name>
    <dbReference type="NCBI Taxonomy" id="3373370"/>
    <lineage>
        <taxon>Bacteria</taxon>
        <taxon>Bacillati</taxon>
        <taxon>Actinomycetota</taxon>
        <taxon>Actinomycetes</taxon>
        <taxon>Mycobacteriales</taxon>
        <taxon>Nocardiaceae</taxon>
        <taxon>Antrihabitans</taxon>
    </lineage>
</organism>
<keyword evidence="5" id="KW-0653">Protein transport</keyword>
<name>A0ABW7KFQ4_9NOCA</name>
<comment type="subcellular location">
    <subcellularLocation>
        <location evidence="1">Membrane</location>
        <topology evidence="1">Peripheral membrane protein</topology>
    </subcellularLocation>
</comment>
<comment type="caution">
    <text evidence="11">The sequence shown here is derived from an EMBL/GenBank/DDBJ whole genome shotgun (WGS) entry which is preliminary data.</text>
</comment>
<dbReference type="EMBL" id="JBIMSP010000004">
    <property type="protein sequence ID" value="MFH5241164.1"/>
    <property type="molecule type" value="Genomic_DNA"/>
</dbReference>
<keyword evidence="13" id="KW-1185">Reference proteome</keyword>
<dbReference type="InterPro" id="IPR011990">
    <property type="entry name" value="TPR-like_helical_dom_sf"/>
</dbReference>
<evidence type="ECO:0000313" key="11">
    <source>
        <dbReference type="EMBL" id="MFH5241164.1"/>
    </source>
</evidence>
<dbReference type="SUPFAM" id="SSF48452">
    <property type="entry name" value="TPR-like"/>
    <property type="match status" value="4"/>
</dbReference>
<evidence type="ECO:0000256" key="5">
    <source>
        <dbReference type="ARBA" id="ARBA00022927"/>
    </source>
</evidence>
<dbReference type="InterPro" id="IPR000744">
    <property type="entry name" value="NSF_attach"/>
</dbReference>
<evidence type="ECO:0000256" key="9">
    <source>
        <dbReference type="PROSITE-ProRule" id="PRU00339"/>
    </source>
</evidence>
<evidence type="ECO:0000313" key="13">
    <source>
        <dbReference type="Proteomes" id="UP001609219"/>
    </source>
</evidence>
<evidence type="ECO:0000256" key="7">
    <source>
        <dbReference type="ARBA" id="ARBA00040047"/>
    </source>
</evidence>
<proteinExistence type="inferred from homology"/>
<dbReference type="Proteomes" id="UP001609219">
    <property type="component" value="Unassembled WGS sequence"/>
</dbReference>
<dbReference type="Gene3D" id="1.25.40.10">
    <property type="entry name" value="Tetratricopeptide repeat domain"/>
    <property type="match status" value="4"/>
</dbReference>
<evidence type="ECO:0000313" key="10">
    <source>
        <dbReference type="EMBL" id="MFH5230871.1"/>
    </source>
</evidence>
<feature type="repeat" description="TPR" evidence="9">
    <location>
        <begin position="48"/>
        <end position="81"/>
    </location>
</feature>
<evidence type="ECO:0000256" key="4">
    <source>
        <dbReference type="ARBA" id="ARBA00022892"/>
    </source>
</evidence>
<gene>
    <name evidence="11" type="ORF">ACHIPV_04595</name>
    <name evidence="10" type="ORF">ACHIRB_20210</name>
</gene>
<dbReference type="PANTHER" id="PTHR13768">
    <property type="entry name" value="SOLUBLE NSF ATTACHMENT PROTEIN SNAP"/>
    <property type="match status" value="1"/>
</dbReference>
<sequence length="984" mass="104288">MIENADGRPSGLSIGRGLFDNGAFAASLSFLSAALAECRADGRDDVSAECLRWIGAAHAQLGAVEEAVRAFLDALALLPDPRSEVAIECAESAGIGLLELDRPREALPHLRAASIEYHRVGAGEAAADCDDALGWAFVGVENFTEATQAFRRAADGMIAAGRHDDAAVCLRWLAAAHANLDAVEESVNAFIEAVPLFADPLSELAILCAECAGLGLNKLDRPREAIPYLRTASTRYRQAGIVADAAETDDSLASALVDIEESAEAITAYRRASDAYLSLGRVQDAADSRALAGTAAVELEDAALVRGEFSAARVLFERLDDAVDDVAQCSFMLGLAAVDLNENANAEVEMRRARAGFDACGGRSAVAECDERLGGLLADDGRLDDALSAFTAAIAGYTEFERHGDIADCHRGIANVHDKSGRMDLVVEALGDAVTHDTAAGRHDLAADMDTLRGMSLFELNRRDEAIAALAAAREYYRRNDRQSDVTWCDVVEAAGRMSLGEDIVEDTFARASAEFHAVGTLDRYAWTELKWATAAVNREDVTAALMHLRAARAGAESAGDGDLARDCDMGEAAALMAIGGYDRAIVLAMAARASFLRRGYGAKAANCLHIIGIVKYFQGRIAEAEVALKQARVESDHLGAAYEVAMIDFHLGQVIGESGRLDLGDEVIGAARAGFARLGLPEMVAATAGISAAMLFRRKDYAGAEAALRAAEVGLPRITDFAVDLALLRQNLASAILLQGGADRALPMMRRARDAIASGSIQRDFVAMCDMNIAVAELMRHRLDSAYASLRSARSGYSTMGATFFVAKADFIDAAIAIARSQHQIALDIAIPAAIFIDAQRFTFAQAASRIAWSELNAEFRVTLFDWVHKFGDKTMLADLVETSINSGTHFAGVGPADPTVSMGALVGVGTATTDAASPNTRSAAAPYDLGGAAALLAGPVLPLRPPPLLIMHKGHTALGAYAERADELYERIIRPSAIDALR</sequence>
<dbReference type="InterPro" id="IPR019734">
    <property type="entry name" value="TPR_rpt"/>
</dbReference>
<reference evidence="12 13" key="1">
    <citation type="submission" date="2024-10" db="EMBL/GenBank/DDBJ databases">
        <authorList>
            <person name="Riesco R."/>
        </authorList>
    </citation>
    <scope>NUCLEOTIDE SEQUENCE [LARGE SCALE GENOMIC DNA]</scope>
    <source>
        <strain evidence="11 12">NCIMB 15448</strain>
        <strain evidence="10 13">NCIMB 15450</strain>
    </source>
</reference>
<evidence type="ECO:0000256" key="6">
    <source>
        <dbReference type="ARBA" id="ARBA00023136"/>
    </source>
</evidence>
<keyword evidence="4" id="KW-0931">ER-Golgi transport</keyword>
<protein>
    <recommendedName>
        <fullName evidence="7">Gamma-soluble NSF attachment protein</fullName>
    </recommendedName>
    <alternativeName>
        <fullName evidence="8">N-ethylmaleimide-sensitive factor attachment protein gamma</fullName>
    </alternativeName>
</protein>
<evidence type="ECO:0000256" key="1">
    <source>
        <dbReference type="ARBA" id="ARBA00004170"/>
    </source>
</evidence>
<dbReference type="EMBL" id="JBIMSN010000094">
    <property type="protein sequence ID" value="MFH5230871.1"/>
    <property type="molecule type" value="Genomic_DNA"/>
</dbReference>
<evidence type="ECO:0000256" key="8">
    <source>
        <dbReference type="ARBA" id="ARBA00042485"/>
    </source>
</evidence>
<dbReference type="SMART" id="SM00028">
    <property type="entry name" value="TPR"/>
    <property type="match status" value="4"/>
</dbReference>
<evidence type="ECO:0000256" key="3">
    <source>
        <dbReference type="ARBA" id="ARBA00022448"/>
    </source>
</evidence>
<dbReference type="PROSITE" id="PS50005">
    <property type="entry name" value="TPR"/>
    <property type="match status" value="1"/>
</dbReference>
<accession>A0ABW7KFQ4</accession>